<comment type="caution">
    <text evidence="2">The sequence shown here is derived from an EMBL/GenBank/DDBJ whole genome shotgun (WGS) entry which is preliminary data.</text>
</comment>
<reference evidence="2 3" key="1">
    <citation type="submission" date="2024-01" db="EMBL/GenBank/DDBJ databases">
        <title>Maribacter spp. originated from different algae showed divergent polysaccharides utilization ability.</title>
        <authorList>
            <person name="Wang H."/>
            <person name="Wu Y."/>
        </authorList>
    </citation>
    <scope>NUCLEOTIDE SEQUENCE [LARGE SCALE GENOMIC DNA]</scope>
    <source>
        <strain evidence="2 3">PR1</strain>
    </source>
</reference>
<dbReference type="Proteomes" id="UP001356308">
    <property type="component" value="Unassembled WGS sequence"/>
</dbReference>
<organism evidence="2 3">
    <name type="scientific">Maribacter cobaltidurans</name>
    <dbReference type="NCBI Taxonomy" id="1178778"/>
    <lineage>
        <taxon>Bacteria</taxon>
        <taxon>Pseudomonadati</taxon>
        <taxon>Bacteroidota</taxon>
        <taxon>Flavobacteriia</taxon>
        <taxon>Flavobacteriales</taxon>
        <taxon>Flavobacteriaceae</taxon>
        <taxon>Maribacter</taxon>
    </lineage>
</organism>
<evidence type="ECO:0000313" key="2">
    <source>
        <dbReference type="EMBL" id="MEE1977887.1"/>
    </source>
</evidence>
<dbReference type="EMBL" id="JAZDDG010000009">
    <property type="protein sequence ID" value="MEE1977887.1"/>
    <property type="molecule type" value="Genomic_DNA"/>
</dbReference>
<dbReference type="Gene3D" id="3.40.970.30">
    <property type="entry name" value="yp_829618.1 like domains"/>
    <property type="match status" value="1"/>
</dbReference>
<evidence type="ECO:0000259" key="1">
    <source>
        <dbReference type="Pfam" id="PF25056"/>
    </source>
</evidence>
<feature type="domain" description="DUF7793" evidence="1">
    <location>
        <begin position="12"/>
        <end position="121"/>
    </location>
</feature>
<gene>
    <name evidence="2" type="ORF">V1I91_17545</name>
</gene>
<evidence type="ECO:0000313" key="3">
    <source>
        <dbReference type="Proteomes" id="UP001356308"/>
    </source>
</evidence>
<dbReference type="InterPro" id="IPR056695">
    <property type="entry name" value="DUF7793"/>
</dbReference>
<keyword evidence="3" id="KW-1185">Reference proteome</keyword>
<name>A0ABU7IY16_9FLAO</name>
<sequence length="125" mass="14174">MPLFSENEYATYHIQEDILFVTYKKGILINLPTAIQIVEDRLVLQEGLSYPVLCDIREVRSIDKAARDYLAVEGSLLIDAVAYLVETTVSKAISEFYIHINKPPIPSKNFTDIEAAKAFLRRPSN</sequence>
<dbReference type="Pfam" id="PF25056">
    <property type="entry name" value="DUF7793"/>
    <property type="match status" value="1"/>
</dbReference>
<dbReference type="Gene3D" id="3.40.1680.10">
    <property type="entry name" value="yp_829618.1 domain like"/>
    <property type="match status" value="1"/>
</dbReference>
<protein>
    <recommendedName>
        <fullName evidence="1">DUF7793 domain-containing protein</fullName>
    </recommendedName>
</protein>
<proteinExistence type="predicted"/>
<dbReference type="RefSeq" id="WP_272652571.1">
    <property type="nucleotide sequence ID" value="NZ_JAZDDG010000009.1"/>
</dbReference>
<accession>A0ABU7IY16</accession>